<sequence>MTNLSNNNQAYKQLQEIQSYHEPALAVFNEVIERKRQNLRSKNYDVNNAAASKYEIAEIYARYFRVTQYMGMEIINSLIRAGKVEGFSGYVKAKAGEA</sequence>
<dbReference type="Proteomes" id="UP001256400">
    <property type="component" value="Chromosome"/>
</dbReference>
<evidence type="ECO:0000313" key="2">
    <source>
        <dbReference type="Proteomes" id="UP001256400"/>
    </source>
</evidence>
<organism evidence="1 2">
    <name type="scientific">Acinetobacter soli</name>
    <dbReference type="NCBI Taxonomy" id="487316"/>
    <lineage>
        <taxon>Bacteria</taxon>
        <taxon>Pseudomonadati</taxon>
        <taxon>Pseudomonadota</taxon>
        <taxon>Gammaproteobacteria</taxon>
        <taxon>Moraxellales</taxon>
        <taxon>Moraxellaceae</taxon>
        <taxon>Acinetobacter</taxon>
    </lineage>
</organism>
<gene>
    <name evidence="1" type="ORF">RHP80_00075</name>
</gene>
<dbReference type="AlphaFoldDB" id="A0AB38YWJ4"/>
<evidence type="ECO:0000313" key="1">
    <source>
        <dbReference type="EMBL" id="WND05609.1"/>
    </source>
</evidence>
<proteinExistence type="predicted"/>
<reference evidence="1" key="1">
    <citation type="submission" date="2023-09" db="EMBL/GenBank/DDBJ databases">
        <title>Acinetobacter soli.</title>
        <authorList>
            <person name="Kim B."/>
            <person name="Kim D."/>
            <person name="Park D."/>
        </authorList>
    </citation>
    <scope>NUCLEOTIDE SEQUENCE</scope>
    <source>
        <strain evidence="1">2023.05</strain>
    </source>
</reference>
<name>A0AB38YWJ4_9GAMM</name>
<accession>A0AB38YWJ4</accession>
<dbReference type="RefSeq" id="WP_310864778.1">
    <property type="nucleotide sequence ID" value="NZ_CP134206.1"/>
</dbReference>
<protein>
    <submittedName>
        <fullName evidence="1">Uncharacterized protein</fullName>
    </submittedName>
</protein>
<dbReference type="EMBL" id="CP134206">
    <property type="protein sequence ID" value="WND05609.1"/>
    <property type="molecule type" value="Genomic_DNA"/>
</dbReference>